<reference evidence="3" key="1">
    <citation type="journal article" date="2024" name="Gigascience">
        <title>Chromosome-level genome of the poultry shaft louse Menopon gallinae provides insight into the host-switching and adaptive evolution of parasitic lice.</title>
        <authorList>
            <person name="Xu Y."/>
            <person name="Ma L."/>
            <person name="Liu S."/>
            <person name="Liang Y."/>
            <person name="Liu Q."/>
            <person name="He Z."/>
            <person name="Tian L."/>
            <person name="Duan Y."/>
            <person name="Cai W."/>
            <person name="Li H."/>
            <person name="Song F."/>
        </authorList>
    </citation>
    <scope>NUCLEOTIDE SEQUENCE</scope>
    <source>
        <strain evidence="3">Cailab_2023a</strain>
    </source>
</reference>
<dbReference type="PROSITE" id="PS51329">
    <property type="entry name" value="C_CAP_COFACTOR_C"/>
    <property type="match status" value="1"/>
</dbReference>
<dbReference type="InterPro" id="IPR017901">
    <property type="entry name" value="C-CAP_CF_C-like"/>
</dbReference>
<name>A0AAW2H782_9NEOP</name>
<evidence type="ECO:0000256" key="1">
    <source>
        <dbReference type="ARBA" id="ARBA00008848"/>
    </source>
</evidence>
<comment type="similarity">
    <text evidence="1">Belongs to the TBCC family.</text>
</comment>
<evidence type="ECO:0000313" key="3">
    <source>
        <dbReference type="EMBL" id="KAL0265567.1"/>
    </source>
</evidence>
<dbReference type="Gene3D" id="2.160.20.70">
    <property type="match status" value="1"/>
</dbReference>
<comment type="caution">
    <text evidence="3">The sequence shown here is derived from an EMBL/GenBank/DDBJ whole genome shotgun (WGS) entry which is preliminary data.</text>
</comment>
<sequence length="883" mass="100711">MYGLRALGMPPMDGTEPPCSEEILRNLEETVSGLEQRLASERSGFLKMKLQSQIAALKETYNRHRKPLDMVAREKHVVQVHMSRGGAATSSKKLCISNVVEGKIKPEDCVEAFVTNCRNTVLEYFECQNSLVLENLRDCTVCCLARQIRVTNCFRIKLSCFSYSGVFLQDSSDIEISEHKHPEIDRSLNKFDHNPLLMERCFSIDFYLKCEYDRKIDEVAETQYPNASVPDSLLCTILELEDPIISLYLLSKLESKVGMLGNEILRKLRVCIRSFQKIHKYEDSKDLEDKVLHIICSRVGSDTDINVFIECISELDIRAPALKFVKETYGYGQIYRYSKNVLNNILSKKYNEREIGYALVLLNHPRLCYKHLLPLLKRINLYIDSMMIEKNIVRACAGLRAVALYSPETLKNSGTFVLSLIVFLAKIFCQPSLYTCMECGELRELLQTLELLATMDADAPEGGSNVFCSILEDASRRLECVAKERSSIVEDSMMIYGLAGVCRVAYKMLFVEERDVCNRIADGLVGCICTLRLERQDYVPAEVWLDLLGLFLKEKYGLLELASRSCQGFSLDMGSLIQDIRSSSACLAVWFVEIDHLYCHFDWKVVLESIASPSIKCHLGLVEFVLSERHAGQRDYREHITKYLGFLLQLESMNTLLLAVIRSCNMIRVFDTRSVIAMLVRLFLRDDFQAADRRILKMKKKIISTALQEGLEVVFLEEIFGAAGCGRAACNPHILTFLVVFFCRAVKMPEGTVERALELLCGASHFPEWSGETCKDRRLVVRCIAMGVILSKYDGGVFAFLKRFLHTSSFYLYAIFFISQLHLKKLDYRGFSECEGDLVEFLFAATDLERMELEKLYFFLKEQPGESLESSVFVKTYKALFCG</sequence>
<dbReference type="Pfam" id="PF07986">
    <property type="entry name" value="TBCC"/>
    <property type="match status" value="1"/>
</dbReference>
<evidence type="ECO:0000259" key="2">
    <source>
        <dbReference type="PROSITE" id="PS51329"/>
    </source>
</evidence>
<dbReference type="InterPro" id="IPR016098">
    <property type="entry name" value="CAP/MinC_C"/>
</dbReference>
<feature type="domain" description="C-CAP/cofactor C-like" evidence="2">
    <location>
        <begin position="67"/>
        <end position="195"/>
    </location>
</feature>
<dbReference type="EMBL" id="JARGDH010000006">
    <property type="protein sequence ID" value="KAL0265567.1"/>
    <property type="molecule type" value="Genomic_DNA"/>
</dbReference>
<gene>
    <name evidence="3" type="ORF">PYX00_011279</name>
</gene>
<dbReference type="AlphaFoldDB" id="A0AAW2H782"/>
<accession>A0AAW2H782</accession>
<organism evidence="3">
    <name type="scientific">Menopon gallinae</name>
    <name type="common">poultry shaft louse</name>
    <dbReference type="NCBI Taxonomy" id="328185"/>
    <lineage>
        <taxon>Eukaryota</taxon>
        <taxon>Metazoa</taxon>
        <taxon>Ecdysozoa</taxon>
        <taxon>Arthropoda</taxon>
        <taxon>Hexapoda</taxon>
        <taxon>Insecta</taxon>
        <taxon>Pterygota</taxon>
        <taxon>Neoptera</taxon>
        <taxon>Paraneoptera</taxon>
        <taxon>Psocodea</taxon>
        <taxon>Troctomorpha</taxon>
        <taxon>Phthiraptera</taxon>
        <taxon>Amblycera</taxon>
        <taxon>Menoponidae</taxon>
        <taxon>Menopon</taxon>
    </lineage>
</organism>
<proteinExistence type="inferred from homology"/>
<protein>
    <recommendedName>
        <fullName evidence="2">C-CAP/cofactor C-like domain-containing protein</fullName>
    </recommendedName>
</protein>
<dbReference type="InterPro" id="IPR012945">
    <property type="entry name" value="Tubulin-bd_cofactor_C_dom"/>
</dbReference>